<dbReference type="Pfam" id="PF14430">
    <property type="entry name" value="Imm1"/>
    <property type="match status" value="1"/>
</dbReference>
<dbReference type="EMBL" id="CP002580">
    <property type="protein sequence ID" value="AJK46006.1"/>
    <property type="molecule type" value="Genomic_DNA"/>
</dbReference>
<keyword evidence="2" id="KW-1185">Reference proteome</keyword>
<dbReference type="AlphaFoldDB" id="A0A0B6S195"/>
<name>A0A0B6S195_BURPL</name>
<evidence type="ECO:0008006" key="3">
    <source>
        <dbReference type="Google" id="ProtNLM"/>
    </source>
</evidence>
<dbReference type="RefSeq" id="WP_080937128.1">
    <property type="nucleotide sequence ID" value="NZ_CP002580.1"/>
</dbReference>
<sequence>MQTVKIIKERYIGNRSEITEQQYCDAAQVISAVGEMNGKSCTSVVFSTDEETVFSAGGGDDNRYVAFLAIATDDAFFTLIDPDKPEEECVDLVVGGQRGSYPLRQCVDRETVIQAALHFCHFGKPDPSLNWQEG</sequence>
<organism evidence="1 2">
    <name type="scientific">Burkholderia plantarii</name>
    <dbReference type="NCBI Taxonomy" id="41899"/>
    <lineage>
        <taxon>Bacteria</taxon>
        <taxon>Pseudomonadati</taxon>
        <taxon>Pseudomonadota</taxon>
        <taxon>Betaproteobacteria</taxon>
        <taxon>Burkholderiales</taxon>
        <taxon>Burkholderiaceae</taxon>
        <taxon>Burkholderia</taxon>
    </lineage>
</organism>
<accession>A0A0B6S195</accession>
<dbReference type="HOGENOM" id="CLU_1892200_0_0_4"/>
<gene>
    <name evidence="1" type="ORF">BGL_1c14900</name>
</gene>
<dbReference type="Proteomes" id="UP000031838">
    <property type="component" value="Chromosome 1"/>
</dbReference>
<dbReference type="InterPro" id="IPR025680">
    <property type="entry name" value="DddI"/>
</dbReference>
<evidence type="ECO:0000313" key="2">
    <source>
        <dbReference type="Proteomes" id="UP000031838"/>
    </source>
</evidence>
<proteinExistence type="predicted"/>
<reference evidence="1 2" key="2">
    <citation type="journal article" date="2016" name="Appl. Microbiol. Biotechnol.">
        <title>Mutations improving production and secretion of extracellular lipase by Burkholderia glumae PG1.</title>
        <authorList>
            <person name="Knapp A."/>
            <person name="Voget S."/>
            <person name="Gao R."/>
            <person name="Zaburannyi N."/>
            <person name="Krysciak D."/>
            <person name="Breuer M."/>
            <person name="Hauer B."/>
            <person name="Streit W.R."/>
            <person name="Muller R."/>
            <person name="Daniel R."/>
            <person name="Jaeger K.E."/>
        </authorList>
    </citation>
    <scope>NUCLEOTIDE SEQUENCE [LARGE SCALE GENOMIC DNA]</scope>
    <source>
        <strain evidence="1 2">PG1</strain>
    </source>
</reference>
<reference evidence="2" key="1">
    <citation type="submission" date="2011-03" db="EMBL/GenBank/DDBJ databases">
        <authorList>
            <person name="Voget S."/>
            <person name="Streit W.R."/>
            <person name="Jaeger K.E."/>
            <person name="Daniel R."/>
        </authorList>
    </citation>
    <scope>NUCLEOTIDE SEQUENCE [LARGE SCALE GENOMIC DNA]</scope>
    <source>
        <strain evidence="2">PG1</strain>
    </source>
</reference>
<protein>
    <recommendedName>
        <fullName evidence="3">Immunity protein Imm1</fullName>
    </recommendedName>
</protein>
<dbReference type="KEGG" id="bgp:BGL_1c14900"/>
<evidence type="ECO:0000313" key="1">
    <source>
        <dbReference type="EMBL" id="AJK46006.1"/>
    </source>
</evidence>